<gene>
    <name evidence="1" type="ORF">CDAR_253431</name>
</gene>
<dbReference type="AlphaFoldDB" id="A0AAV4MJM3"/>
<proteinExistence type="predicted"/>
<sequence>MARSKRCHHLHSNESPSGQTTWIRMARAKDLASVITFLFTAVLLNRIPECHCNRSPFGWSQTIISAGACWPLVTTPGAMESLLATLHWPLNEWSL</sequence>
<name>A0AAV4MJM3_9ARAC</name>
<protein>
    <submittedName>
        <fullName evidence="1">Uncharacterized protein</fullName>
    </submittedName>
</protein>
<evidence type="ECO:0000313" key="2">
    <source>
        <dbReference type="Proteomes" id="UP001054837"/>
    </source>
</evidence>
<comment type="caution">
    <text evidence="1">The sequence shown here is derived from an EMBL/GenBank/DDBJ whole genome shotgun (WGS) entry which is preliminary data.</text>
</comment>
<organism evidence="1 2">
    <name type="scientific">Caerostris darwini</name>
    <dbReference type="NCBI Taxonomy" id="1538125"/>
    <lineage>
        <taxon>Eukaryota</taxon>
        <taxon>Metazoa</taxon>
        <taxon>Ecdysozoa</taxon>
        <taxon>Arthropoda</taxon>
        <taxon>Chelicerata</taxon>
        <taxon>Arachnida</taxon>
        <taxon>Araneae</taxon>
        <taxon>Araneomorphae</taxon>
        <taxon>Entelegynae</taxon>
        <taxon>Araneoidea</taxon>
        <taxon>Araneidae</taxon>
        <taxon>Caerostris</taxon>
    </lineage>
</organism>
<evidence type="ECO:0000313" key="1">
    <source>
        <dbReference type="EMBL" id="GIX72422.1"/>
    </source>
</evidence>
<accession>A0AAV4MJM3</accession>
<reference evidence="1 2" key="1">
    <citation type="submission" date="2021-06" db="EMBL/GenBank/DDBJ databases">
        <title>Caerostris darwini draft genome.</title>
        <authorList>
            <person name="Kono N."/>
            <person name="Arakawa K."/>
        </authorList>
    </citation>
    <scope>NUCLEOTIDE SEQUENCE [LARGE SCALE GENOMIC DNA]</scope>
</reference>
<dbReference type="Proteomes" id="UP001054837">
    <property type="component" value="Unassembled WGS sequence"/>
</dbReference>
<dbReference type="EMBL" id="BPLQ01000530">
    <property type="protein sequence ID" value="GIX72422.1"/>
    <property type="molecule type" value="Genomic_DNA"/>
</dbReference>
<keyword evidence="2" id="KW-1185">Reference proteome</keyword>